<dbReference type="AlphaFoldDB" id="A0A0J6YGE7"/>
<proteinExistence type="predicted"/>
<dbReference type="OrthoDB" id="1046782at2759"/>
<dbReference type="EMBL" id="DS028096">
    <property type="protein sequence ID" value="KMP06134.1"/>
    <property type="molecule type" value="Genomic_DNA"/>
</dbReference>
<evidence type="ECO:0000256" key="2">
    <source>
        <dbReference type="SAM" id="Phobius"/>
    </source>
</evidence>
<protein>
    <submittedName>
        <fullName evidence="3">Uncharacterized protein</fullName>
    </submittedName>
</protein>
<keyword evidence="2" id="KW-0472">Membrane</keyword>
<feature type="transmembrane region" description="Helical" evidence="2">
    <location>
        <begin position="388"/>
        <end position="410"/>
    </location>
</feature>
<keyword evidence="2" id="KW-1133">Transmembrane helix</keyword>
<gene>
    <name evidence="3" type="ORF">CIRG_05815</name>
</gene>
<dbReference type="STRING" id="404692.A0A0J6YGE7"/>
<dbReference type="Proteomes" id="UP000054565">
    <property type="component" value="Unassembled WGS sequence"/>
</dbReference>
<evidence type="ECO:0000313" key="3">
    <source>
        <dbReference type="EMBL" id="KMP06134.1"/>
    </source>
</evidence>
<feature type="region of interest" description="Disordered" evidence="1">
    <location>
        <begin position="420"/>
        <end position="444"/>
    </location>
</feature>
<evidence type="ECO:0000256" key="1">
    <source>
        <dbReference type="SAM" id="MobiDB-lite"/>
    </source>
</evidence>
<dbReference type="Gene3D" id="1.20.58.340">
    <property type="entry name" value="Magnesium transport protein CorA, transmembrane region"/>
    <property type="match status" value="1"/>
</dbReference>
<feature type="transmembrane region" description="Helical" evidence="2">
    <location>
        <begin position="351"/>
        <end position="376"/>
    </location>
</feature>
<name>A0A0J6YGE7_COCIT</name>
<accession>A0A0J6YGE7</accession>
<reference evidence="4" key="1">
    <citation type="journal article" date="2010" name="Genome Res.">
        <title>Population genomic sequencing of Coccidioides fungi reveals recent hybridization and transposon control.</title>
        <authorList>
            <person name="Neafsey D.E."/>
            <person name="Barker B.M."/>
            <person name="Sharpton T.J."/>
            <person name="Stajich J.E."/>
            <person name="Park D.J."/>
            <person name="Whiston E."/>
            <person name="Hung C.-Y."/>
            <person name="McMahan C."/>
            <person name="White J."/>
            <person name="Sykes S."/>
            <person name="Heiman D."/>
            <person name="Young S."/>
            <person name="Zeng Q."/>
            <person name="Abouelleil A."/>
            <person name="Aftuck L."/>
            <person name="Bessette D."/>
            <person name="Brown A."/>
            <person name="FitzGerald M."/>
            <person name="Lui A."/>
            <person name="Macdonald J.P."/>
            <person name="Priest M."/>
            <person name="Orbach M.J."/>
            <person name="Galgiani J.N."/>
            <person name="Kirkland T.N."/>
            <person name="Cole G.T."/>
            <person name="Birren B.W."/>
            <person name="Henn M.R."/>
            <person name="Taylor J.W."/>
            <person name="Rounsley S.D."/>
        </authorList>
    </citation>
    <scope>NUCLEOTIDE SEQUENCE [LARGE SCALE GENOMIC DNA]</scope>
    <source>
        <strain evidence="4">RMSCC 2394</strain>
    </source>
</reference>
<organism evidence="3 4">
    <name type="scientific">Coccidioides immitis RMSCC 2394</name>
    <dbReference type="NCBI Taxonomy" id="404692"/>
    <lineage>
        <taxon>Eukaryota</taxon>
        <taxon>Fungi</taxon>
        <taxon>Dikarya</taxon>
        <taxon>Ascomycota</taxon>
        <taxon>Pezizomycotina</taxon>
        <taxon>Eurotiomycetes</taxon>
        <taxon>Eurotiomycetidae</taxon>
        <taxon>Onygenales</taxon>
        <taxon>Onygenaceae</taxon>
        <taxon>Coccidioides</taxon>
    </lineage>
</organism>
<keyword evidence="2" id="KW-0812">Transmembrane</keyword>
<evidence type="ECO:0000313" key="4">
    <source>
        <dbReference type="Proteomes" id="UP000054565"/>
    </source>
</evidence>
<sequence>MKTLRFGQSGRTSVLKPRREWQYVEIWDEFNSPAGFSSSEKFLSEEELLQWVSPKPREARPKATLRVLFSPASPDGEPPALGAIPRRTLQSITRAWNLPSLTYLADSREMSVCYTAKAVAQIDRVSGLVLRNNHGGHWFYCLAMSYNGETRETCALIIGLHNNSIQSLKMWLKDWSVHDSKPTHPLFLPSVLIEESLLRISNSLQLHRDKVWEVENDTGLHYRNTDPDHPNRSEALDLDRTIRKLTVLPGAISHIEFICQTQLRFLETLAQWSTAAYAVTTAERDLYWASMIEKLDLMKSSFTHFLGAAEYTHKRIQAQTQTIYTLLGQRDNHLNRSIAESQRRDSMDMRIIAVVTLLFLPGMFTATLCSTTFFNFQVGQEQKVLSSWIWIYGVATVLLTLLVLGGWVYWTHGEGRKHQYQKKPRLGHGNEMHDASPSPDSQQGDMLAFHWKGA</sequence>